<evidence type="ECO:0000256" key="1">
    <source>
        <dbReference type="SAM" id="Phobius"/>
    </source>
</evidence>
<keyword evidence="3" id="KW-1185">Reference proteome</keyword>
<evidence type="ECO:0000313" key="2">
    <source>
        <dbReference type="EMBL" id="GGH79280.1"/>
    </source>
</evidence>
<feature type="transmembrane region" description="Helical" evidence="1">
    <location>
        <begin position="92"/>
        <end position="113"/>
    </location>
</feature>
<keyword evidence="1" id="KW-1133">Transmembrane helix</keyword>
<feature type="transmembrane region" description="Helical" evidence="1">
    <location>
        <begin position="15"/>
        <end position="36"/>
    </location>
</feature>
<accession>A0A917J2B5</accession>
<comment type="caution">
    <text evidence="2">The sequence shown here is derived from an EMBL/GenBank/DDBJ whole genome shotgun (WGS) entry which is preliminary data.</text>
</comment>
<dbReference type="Proteomes" id="UP000627292">
    <property type="component" value="Unassembled WGS sequence"/>
</dbReference>
<sequence>MSNNGGITTEFMRSIFATIVLCIICGFILSLVRIILNDQLKRKMLEKGVPGEVIASMLPRKNELTIAVKWFTILMAISIGLLIISFTSPLGIHSIIIMTVCVALGFWGFYLWAKRLKD</sequence>
<name>A0A917J2B5_9BACT</name>
<organism evidence="2 3">
    <name type="scientific">Filimonas zeae</name>
    <dbReference type="NCBI Taxonomy" id="1737353"/>
    <lineage>
        <taxon>Bacteria</taxon>
        <taxon>Pseudomonadati</taxon>
        <taxon>Bacteroidota</taxon>
        <taxon>Chitinophagia</taxon>
        <taxon>Chitinophagales</taxon>
        <taxon>Chitinophagaceae</taxon>
        <taxon>Filimonas</taxon>
    </lineage>
</organism>
<keyword evidence="1" id="KW-0472">Membrane</keyword>
<evidence type="ECO:0000313" key="3">
    <source>
        <dbReference type="Proteomes" id="UP000627292"/>
    </source>
</evidence>
<dbReference type="EMBL" id="BMIB01000005">
    <property type="protein sequence ID" value="GGH79280.1"/>
    <property type="molecule type" value="Genomic_DNA"/>
</dbReference>
<reference evidence="2" key="2">
    <citation type="submission" date="2020-09" db="EMBL/GenBank/DDBJ databases">
        <authorList>
            <person name="Sun Q."/>
            <person name="Zhou Y."/>
        </authorList>
    </citation>
    <scope>NUCLEOTIDE SEQUENCE</scope>
    <source>
        <strain evidence="2">CGMCC 1.15290</strain>
    </source>
</reference>
<dbReference type="AlphaFoldDB" id="A0A917J2B5"/>
<protein>
    <submittedName>
        <fullName evidence="2">Uncharacterized protein</fullName>
    </submittedName>
</protein>
<gene>
    <name evidence="2" type="ORF">GCM10011379_48410</name>
</gene>
<feature type="transmembrane region" description="Helical" evidence="1">
    <location>
        <begin position="66"/>
        <end position="86"/>
    </location>
</feature>
<reference evidence="2" key="1">
    <citation type="journal article" date="2014" name="Int. J. Syst. Evol. Microbiol.">
        <title>Complete genome sequence of Corynebacterium casei LMG S-19264T (=DSM 44701T), isolated from a smear-ripened cheese.</title>
        <authorList>
            <consortium name="US DOE Joint Genome Institute (JGI-PGF)"/>
            <person name="Walter F."/>
            <person name="Albersmeier A."/>
            <person name="Kalinowski J."/>
            <person name="Ruckert C."/>
        </authorList>
    </citation>
    <scope>NUCLEOTIDE SEQUENCE</scope>
    <source>
        <strain evidence="2">CGMCC 1.15290</strain>
    </source>
</reference>
<proteinExistence type="predicted"/>
<keyword evidence="1" id="KW-0812">Transmembrane</keyword>